<evidence type="ECO:0000313" key="2">
    <source>
        <dbReference type="EMBL" id="SDN08716.1"/>
    </source>
</evidence>
<dbReference type="EMBL" id="FNIJ01000001">
    <property type="protein sequence ID" value="SDN08716.1"/>
    <property type="molecule type" value="Genomic_DNA"/>
</dbReference>
<evidence type="ECO:0000259" key="1">
    <source>
        <dbReference type="Pfam" id="PF09834"/>
    </source>
</evidence>
<dbReference type="OrthoDB" id="9133582at2"/>
<feature type="domain" description="DUF2061" evidence="1">
    <location>
        <begin position="1"/>
        <end position="52"/>
    </location>
</feature>
<reference evidence="3" key="1">
    <citation type="submission" date="2016-10" db="EMBL/GenBank/DDBJ databases">
        <authorList>
            <person name="Varghese N."/>
            <person name="Submissions S."/>
        </authorList>
    </citation>
    <scope>NUCLEOTIDE SEQUENCE [LARGE SCALE GENOMIC DNA]</scope>
    <source>
        <strain evidence="3">JCM 21621</strain>
    </source>
</reference>
<accession>A0A1G9YJM4</accession>
<evidence type="ECO:0000313" key="3">
    <source>
        <dbReference type="Proteomes" id="UP000242957"/>
    </source>
</evidence>
<dbReference type="RefSeq" id="WP_084313083.1">
    <property type="nucleotide sequence ID" value="NZ_FNIJ01000001.1"/>
</dbReference>
<dbReference type="InterPro" id="IPR018638">
    <property type="entry name" value="DUF2061_membrane"/>
</dbReference>
<proteinExistence type="predicted"/>
<organism evidence="2 3">
    <name type="scientific">Pseudomonas jinjuensis</name>
    <dbReference type="NCBI Taxonomy" id="198616"/>
    <lineage>
        <taxon>Bacteria</taxon>
        <taxon>Pseudomonadati</taxon>
        <taxon>Pseudomonadota</taxon>
        <taxon>Gammaproteobacteria</taxon>
        <taxon>Pseudomonadales</taxon>
        <taxon>Pseudomonadaceae</taxon>
        <taxon>Pseudomonas</taxon>
    </lineage>
</organism>
<dbReference type="STRING" id="198616.SAMN05216193_10165"/>
<dbReference type="AlphaFoldDB" id="A0A1G9YJM4"/>
<sequence>MLKTLTFTVMHFVIAFSVAYALTGSVTVGGLVAVIEPLCNSVGFYFHEKLWKRIEGRRGEEHESHGHHCLPFHA</sequence>
<dbReference type="Pfam" id="PF09834">
    <property type="entry name" value="DUF2061"/>
    <property type="match status" value="1"/>
</dbReference>
<protein>
    <submittedName>
        <fullName evidence="2">Uncharacterized membrane protein</fullName>
    </submittedName>
</protein>
<keyword evidence="3" id="KW-1185">Reference proteome</keyword>
<dbReference type="Proteomes" id="UP000242957">
    <property type="component" value="Unassembled WGS sequence"/>
</dbReference>
<gene>
    <name evidence="2" type="ORF">SAMN05216193_10165</name>
</gene>
<name>A0A1G9YJM4_9PSED</name>